<evidence type="ECO:0000313" key="3">
    <source>
        <dbReference type="Proteomes" id="UP000437068"/>
    </source>
</evidence>
<name>A0A6A4BJC8_9STRA</name>
<comment type="caution">
    <text evidence="2">The sequence shown here is derived from an EMBL/GenBank/DDBJ whole genome shotgun (WGS) entry which is preliminary data.</text>
</comment>
<evidence type="ECO:0000313" key="2">
    <source>
        <dbReference type="EMBL" id="KAE9275167.1"/>
    </source>
</evidence>
<feature type="compositionally biased region" description="Basic and acidic residues" evidence="1">
    <location>
        <begin position="58"/>
        <end position="69"/>
    </location>
</feature>
<feature type="region of interest" description="Disordered" evidence="1">
    <location>
        <begin position="168"/>
        <end position="216"/>
    </location>
</feature>
<protein>
    <submittedName>
        <fullName evidence="2">Uncharacterized protein</fullName>
    </submittedName>
</protein>
<proteinExistence type="predicted"/>
<reference evidence="2 3" key="1">
    <citation type="submission" date="2018-08" db="EMBL/GenBank/DDBJ databases">
        <title>Genomic investigation of the strawberry pathogen Phytophthora fragariae indicates pathogenicity is determined by transcriptional variation in three key races.</title>
        <authorList>
            <person name="Adams T.M."/>
            <person name="Armitage A.D."/>
            <person name="Sobczyk M.K."/>
            <person name="Bates H.J."/>
            <person name="Dunwell J.M."/>
            <person name="Nellist C.F."/>
            <person name="Harrison R.J."/>
        </authorList>
    </citation>
    <scope>NUCLEOTIDE SEQUENCE [LARGE SCALE GENOMIC DNA]</scope>
    <source>
        <strain evidence="2 3">A4</strain>
    </source>
</reference>
<gene>
    <name evidence="2" type="ORF">PF001_g26713</name>
</gene>
<sequence>MQRGPSAPDGGVRASSLRPASPAHSVLPAINAGAPPISTFPPRGVSPNVAKRAAWSTPRDRPGALETRTEQTPAALAVDAETPRHEQGQTPTSTSLVAPLEDALEVLHTVLIETDDQSDRARRRQAALEETKRLHTAEELELERTRLAADEQLQTTFELLQAELARERRLRSTGEGSKPTTAAVAPPVDRKSPSKRHAARLATRLRNSPLKPRTKESASYLLEGREAAEEGARPPLFDRDMTVDSLHATVREVKLHELREERARWQRDYELMREQVIEEKAR</sequence>
<accession>A0A6A4BJC8</accession>
<dbReference type="EMBL" id="QXGE01003425">
    <property type="protein sequence ID" value="KAE9275167.1"/>
    <property type="molecule type" value="Genomic_DNA"/>
</dbReference>
<feature type="non-terminal residue" evidence="2">
    <location>
        <position position="282"/>
    </location>
</feature>
<feature type="region of interest" description="Disordered" evidence="1">
    <location>
        <begin position="1"/>
        <end position="94"/>
    </location>
</feature>
<dbReference type="Proteomes" id="UP000437068">
    <property type="component" value="Unassembled WGS sequence"/>
</dbReference>
<dbReference type="AlphaFoldDB" id="A0A6A4BJC8"/>
<organism evidence="2 3">
    <name type="scientific">Phytophthora fragariae</name>
    <dbReference type="NCBI Taxonomy" id="53985"/>
    <lineage>
        <taxon>Eukaryota</taxon>
        <taxon>Sar</taxon>
        <taxon>Stramenopiles</taxon>
        <taxon>Oomycota</taxon>
        <taxon>Peronosporomycetes</taxon>
        <taxon>Peronosporales</taxon>
        <taxon>Peronosporaceae</taxon>
        <taxon>Phytophthora</taxon>
    </lineage>
</organism>
<evidence type="ECO:0000256" key="1">
    <source>
        <dbReference type="SAM" id="MobiDB-lite"/>
    </source>
</evidence>